<dbReference type="PANTHER" id="PTHR43037">
    <property type="entry name" value="UNNAMED PRODUCT-RELATED"/>
    <property type="match status" value="1"/>
</dbReference>
<dbReference type="AlphaFoldDB" id="A0A134B228"/>
<dbReference type="Proteomes" id="UP000070224">
    <property type="component" value="Unassembled WGS sequence"/>
</dbReference>
<sequence length="479" mass="54255">MKRLTYLLCFALGTLSSCGASAARTAPEPEKTQPPVTPRTTTVRASDETVQKYFVSTLSGREEALPASTLALEDIKKARTQVWRLWAEANKSLSEDKLPALTPLSKESVAHSWLLTPEMYNGESFKAVMPFYYGSKGDKPEAGYPLYLYLHGSGEKKGEWSTGLALALSFQDSPSAYFIPQIPNGEGVADGQLYRWWQKSKLEAWEKLLRQAFLSDQIDPKRIYFFGISEGGYGSQRLASYYPDYLAAAGPMAGGEPLINAPVENLQHVAFSLRTGYNDTQFHRSELTGYTRDALQSLAAQYPGYYKHFIDIIPKYGHAIPYQYTTPYLSQHVRTPQPNQVNWEDYPIDGLYRKGCYNLAPLERPKDKERVYYQETIMGNTVDLKINTVKYVEKKVSDWYTSFHLVLLYDKVYEPAKGGKLRIYLSPELLDLSKPVRVLVNGQQVYSGMVKADWSHLVESCSRFFDPERLFPAAIDIAY</sequence>
<feature type="signal peptide" evidence="3">
    <location>
        <begin position="1"/>
        <end position="22"/>
    </location>
</feature>
<dbReference type="PROSITE" id="PS51257">
    <property type="entry name" value="PROKAR_LIPOPROTEIN"/>
    <property type="match status" value="1"/>
</dbReference>
<comment type="caution">
    <text evidence="4">The sequence shown here is derived from an EMBL/GenBank/DDBJ whole genome shotgun (WGS) entry which is preliminary data.</text>
</comment>
<dbReference type="RefSeq" id="WP_060935909.1">
    <property type="nucleotide sequence ID" value="NZ_KQ960462.1"/>
</dbReference>
<feature type="chain" id="PRO_5007462078" evidence="3">
    <location>
        <begin position="23"/>
        <end position="479"/>
    </location>
</feature>
<evidence type="ECO:0000256" key="1">
    <source>
        <dbReference type="ARBA" id="ARBA00022729"/>
    </source>
</evidence>
<dbReference type="PATRIC" id="fig|322095.3.peg.1812"/>
<dbReference type="STRING" id="322095.HMPREF3185_01836"/>
<evidence type="ECO:0000256" key="2">
    <source>
        <dbReference type="SAM" id="MobiDB-lite"/>
    </source>
</evidence>
<keyword evidence="1 3" id="KW-0732">Signal</keyword>
<name>A0A134B228_9PORP</name>
<dbReference type="EMBL" id="LSDK01000129">
    <property type="protein sequence ID" value="KXB74002.1"/>
    <property type="molecule type" value="Genomic_DNA"/>
</dbReference>
<dbReference type="InterPro" id="IPR050955">
    <property type="entry name" value="Plant_Biomass_Hydrol_Est"/>
</dbReference>
<dbReference type="Gene3D" id="3.40.50.1820">
    <property type="entry name" value="alpha/beta hydrolase"/>
    <property type="match status" value="1"/>
</dbReference>
<keyword evidence="5" id="KW-1185">Reference proteome</keyword>
<dbReference type="SUPFAM" id="SSF53474">
    <property type="entry name" value="alpha/beta-Hydrolases"/>
    <property type="match status" value="1"/>
</dbReference>
<dbReference type="InterPro" id="IPR029058">
    <property type="entry name" value="AB_hydrolase_fold"/>
</dbReference>
<evidence type="ECO:0000313" key="5">
    <source>
        <dbReference type="Proteomes" id="UP000070224"/>
    </source>
</evidence>
<protein>
    <submittedName>
        <fullName evidence="4">Uncharacterized protein</fullName>
    </submittedName>
</protein>
<dbReference type="PANTHER" id="PTHR43037:SF1">
    <property type="entry name" value="BLL1128 PROTEIN"/>
    <property type="match status" value="1"/>
</dbReference>
<organism evidence="4 5">
    <name type="scientific">Porphyromonas somerae</name>
    <dbReference type="NCBI Taxonomy" id="322095"/>
    <lineage>
        <taxon>Bacteria</taxon>
        <taxon>Pseudomonadati</taxon>
        <taxon>Bacteroidota</taxon>
        <taxon>Bacteroidia</taxon>
        <taxon>Bacteroidales</taxon>
        <taxon>Porphyromonadaceae</taxon>
        <taxon>Porphyromonas</taxon>
    </lineage>
</organism>
<evidence type="ECO:0000313" key="4">
    <source>
        <dbReference type="EMBL" id="KXB74002.1"/>
    </source>
</evidence>
<evidence type="ECO:0000256" key="3">
    <source>
        <dbReference type="SAM" id="SignalP"/>
    </source>
</evidence>
<feature type="region of interest" description="Disordered" evidence="2">
    <location>
        <begin position="22"/>
        <end position="43"/>
    </location>
</feature>
<dbReference type="OrthoDB" id="9764953at2"/>
<proteinExistence type="predicted"/>
<accession>A0A134B228</accession>
<reference evidence="5" key="1">
    <citation type="submission" date="2016-01" db="EMBL/GenBank/DDBJ databases">
        <authorList>
            <person name="Mitreva M."/>
            <person name="Pepin K.H."/>
            <person name="Mihindukulasuriya K.A."/>
            <person name="Fulton R."/>
            <person name="Fronick C."/>
            <person name="O'Laughlin M."/>
            <person name="Miner T."/>
            <person name="Herter B."/>
            <person name="Rosa B.A."/>
            <person name="Cordes M."/>
            <person name="Tomlinson C."/>
            <person name="Wollam A."/>
            <person name="Palsikar V.B."/>
            <person name="Mardis E.R."/>
            <person name="Wilson R.K."/>
        </authorList>
    </citation>
    <scope>NUCLEOTIDE SEQUENCE [LARGE SCALE GENOMIC DNA]</scope>
    <source>
        <strain evidence="5">KA00683</strain>
    </source>
</reference>
<gene>
    <name evidence="4" type="ORF">HMPREF3185_01836</name>
</gene>